<reference evidence="2 3" key="1">
    <citation type="journal article" date="2015" name="Nature">
        <title>rRNA introns, odd ribosomes, and small enigmatic genomes across a large radiation of phyla.</title>
        <authorList>
            <person name="Brown C.T."/>
            <person name="Hug L.A."/>
            <person name="Thomas B.C."/>
            <person name="Sharon I."/>
            <person name="Castelle C.J."/>
            <person name="Singh A."/>
            <person name="Wilkins M.J."/>
            <person name="Williams K.H."/>
            <person name="Banfield J.F."/>
        </authorList>
    </citation>
    <scope>NUCLEOTIDE SEQUENCE [LARGE SCALE GENOMIC DNA]</scope>
</reference>
<dbReference type="InterPro" id="IPR043472">
    <property type="entry name" value="Macro_dom-like"/>
</dbReference>
<protein>
    <submittedName>
        <fullName evidence="2">Appr-1-p processing domain protein</fullName>
    </submittedName>
</protein>
<organism evidence="2 3">
    <name type="scientific">Candidatus Curtissbacteria bacterium GW2011_GWA1_40_16</name>
    <dbReference type="NCBI Taxonomy" id="1618405"/>
    <lineage>
        <taxon>Bacteria</taxon>
        <taxon>Candidatus Curtissiibacteriota</taxon>
    </lineage>
</organism>
<name>A0A0G0RAB1_9BACT</name>
<evidence type="ECO:0000313" key="2">
    <source>
        <dbReference type="EMBL" id="KKR49649.1"/>
    </source>
</evidence>
<dbReference type="Pfam" id="PF01661">
    <property type="entry name" value="Macro"/>
    <property type="match status" value="1"/>
</dbReference>
<dbReference type="SUPFAM" id="SSF52949">
    <property type="entry name" value="Macro domain-like"/>
    <property type="match status" value="1"/>
</dbReference>
<feature type="domain" description="Macro" evidence="1">
    <location>
        <begin position="1"/>
        <end position="95"/>
    </location>
</feature>
<dbReference type="PROSITE" id="PS51154">
    <property type="entry name" value="MACRO"/>
    <property type="match status" value="1"/>
</dbReference>
<accession>A0A0G0RAB1</accession>
<sequence>MRVDKDPPCDEDVVRQCVASVLAVAEAEDAESIAFPAMGTGVWGMSMADSISGTVKGIRDYFREINPESKIKKVSLVIYAEPTLANANELKSIMTNEVGPRLKSGQD</sequence>
<dbReference type="Gene3D" id="3.40.220.10">
    <property type="entry name" value="Leucine Aminopeptidase, subunit E, domain 1"/>
    <property type="match status" value="1"/>
</dbReference>
<evidence type="ECO:0000313" key="3">
    <source>
        <dbReference type="Proteomes" id="UP000034531"/>
    </source>
</evidence>
<dbReference type="Proteomes" id="UP000034531">
    <property type="component" value="Unassembled WGS sequence"/>
</dbReference>
<dbReference type="AlphaFoldDB" id="A0A0G0RAB1"/>
<gene>
    <name evidence="2" type="ORF">UT84_C0022G0012</name>
</gene>
<dbReference type="EMBL" id="LBYI01000022">
    <property type="protein sequence ID" value="KKR49649.1"/>
    <property type="molecule type" value="Genomic_DNA"/>
</dbReference>
<dbReference type="InterPro" id="IPR002589">
    <property type="entry name" value="Macro_dom"/>
</dbReference>
<evidence type="ECO:0000259" key="1">
    <source>
        <dbReference type="PROSITE" id="PS51154"/>
    </source>
</evidence>
<proteinExistence type="predicted"/>
<comment type="caution">
    <text evidence="2">The sequence shown here is derived from an EMBL/GenBank/DDBJ whole genome shotgun (WGS) entry which is preliminary data.</text>
</comment>